<keyword evidence="2" id="KW-1185">Reference proteome</keyword>
<proteinExistence type="predicted"/>
<gene>
    <name evidence="1" type="ORF">H7C19_07950</name>
</gene>
<dbReference type="AlphaFoldDB" id="A0A7X0RQM3"/>
<dbReference type="Gene3D" id="1.10.150.400">
    <property type="match status" value="1"/>
</dbReference>
<sequence>MIKNNDRILSAIDQSKYVSFDIFDTLILRSLYIPTDLFKIIADNMPQNMNFSFAETRIEAEIIARKHAWDNSQKTEVSLSDIYQVLIEISDINSDEGNQLMQQEIQTELAVCIPNPYMRDIYLYCLNKGKTVILTSDMYLPRSTIENILDQNGYNQFYKLYLSSEIGITKSTGELYELILKENAWHPQDLLHIGDNYNSDFLNAKKNKINAIHYEKCLDRVQNKKLFTPLSLGLEGNFIDFHETIYLGLQVNRMNSPSKEDDFWYSFGYQVVGILYYGFTNWIIEQSSIDKVKKLFFLSRDGFVMKKAYDILAEDRTDIPDSTYLFASRRCLNIAGITEINDSTMDFLVSGTSILTVKQFLKRISLDAKLYQPQISEVGFSSIDHKVINGKDYEMLRKLYLKIENDILQIAKKERSALEKYLLQENFISQERIGVVDIGWHGSMQNSLLKILDTLESIQPLRGYYLGTFDGIKKYESEAFNAKGFVVDRGLSAANLDFIQQCVEIFEYIFSAPHGSLIKFEEDEFNKPVPVFDDNIPDNNDLTHLKNLQTGALEFIIDFKIALDKLGIAPSIPKFTLTPLKRVLYNPTKLEAINLGNLKHAEGFGDVYLKKFIAKPPHWINLFRPVKYRRAIHDSFWKVGYRRRLPKWGISAFKIVKRVVRGTWRKVH</sequence>
<dbReference type="RefSeq" id="WP_185142085.1">
    <property type="nucleotide sequence ID" value="NZ_JACJVP010000010.1"/>
</dbReference>
<dbReference type="SUPFAM" id="SSF56784">
    <property type="entry name" value="HAD-like"/>
    <property type="match status" value="1"/>
</dbReference>
<dbReference type="InterPro" id="IPR036412">
    <property type="entry name" value="HAD-like_sf"/>
</dbReference>
<evidence type="ECO:0008006" key="3">
    <source>
        <dbReference type="Google" id="ProtNLM"/>
    </source>
</evidence>
<organism evidence="1 2">
    <name type="scientific">Cohnella nanjingensis</name>
    <dbReference type="NCBI Taxonomy" id="1387779"/>
    <lineage>
        <taxon>Bacteria</taxon>
        <taxon>Bacillati</taxon>
        <taxon>Bacillota</taxon>
        <taxon>Bacilli</taxon>
        <taxon>Bacillales</taxon>
        <taxon>Paenibacillaceae</taxon>
        <taxon>Cohnella</taxon>
    </lineage>
</organism>
<name>A0A7X0RQM3_9BACL</name>
<protein>
    <recommendedName>
        <fullName evidence="3">HAD family hydrolase</fullName>
    </recommendedName>
</protein>
<evidence type="ECO:0000313" key="2">
    <source>
        <dbReference type="Proteomes" id="UP000547209"/>
    </source>
</evidence>
<dbReference type="InterPro" id="IPR023214">
    <property type="entry name" value="HAD_sf"/>
</dbReference>
<accession>A0A7X0RQM3</accession>
<comment type="caution">
    <text evidence="1">The sequence shown here is derived from an EMBL/GenBank/DDBJ whole genome shotgun (WGS) entry which is preliminary data.</text>
</comment>
<reference evidence="1 2" key="1">
    <citation type="submission" date="2020-08" db="EMBL/GenBank/DDBJ databases">
        <title>Cohnella phylogeny.</title>
        <authorList>
            <person name="Dunlap C."/>
        </authorList>
    </citation>
    <scope>NUCLEOTIDE SEQUENCE [LARGE SCALE GENOMIC DNA]</scope>
    <source>
        <strain evidence="1 2">DSM 28246</strain>
    </source>
</reference>
<dbReference type="Proteomes" id="UP000547209">
    <property type="component" value="Unassembled WGS sequence"/>
</dbReference>
<evidence type="ECO:0000313" key="1">
    <source>
        <dbReference type="EMBL" id="MBB6670620.1"/>
    </source>
</evidence>
<dbReference type="Gene3D" id="3.40.50.1000">
    <property type="entry name" value="HAD superfamily/HAD-like"/>
    <property type="match status" value="1"/>
</dbReference>
<dbReference type="EMBL" id="JACJVP010000010">
    <property type="protein sequence ID" value="MBB6670620.1"/>
    <property type="molecule type" value="Genomic_DNA"/>
</dbReference>